<dbReference type="PANTHER" id="PTHR36214:SF3">
    <property type="entry name" value="ACETYL-COA DECARBONYLASE_SYNTHASE COMPLEX SUBUNIT GAMMA"/>
    <property type="match status" value="1"/>
</dbReference>
<dbReference type="PANTHER" id="PTHR36214">
    <property type="match status" value="1"/>
</dbReference>
<organism evidence="6 7">
    <name type="scientific">Desulfotruncus arcticus DSM 17038</name>
    <dbReference type="NCBI Taxonomy" id="1121424"/>
    <lineage>
        <taxon>Bacteria</taxon>
        <taxon>Bacillati</taxon>
        <taxon>Bacillota</taxon>
        <taxon>Clostridia</taxon>
        <taxon>Eubacteriales</taxon>
        <taxon>Desulfallaceae</taxon>
        <taxon>Desulfotruncus</taxon>
    </lineage>
</organism>
<keyword evidence="2" id="KW-0479">Metal-binding</keyword>
<dbReference type="GO" id="GO:0051539">
    <property type="term" value="F:4 iron, 4 sulfur cluster binding"/>
    <property type="evidence" value="ECO:0007669"/>
    <property type="project" value="UniProtKB-KW"/>
</dbReference>
<dbReference type="Proteomes" id="UP000199337">
    <property type="component" value="Unassembled WGS sequence"/>
</dbReference>
<dbReference type="GO" id="GO:0046872">
    <property type="term" value="F:metal ion binding"/>
    <property type="evidence" value="ECO:0007669"/>
    <property type="project" value="UniProtKB-KW"/>
</dbReference>
<dbReference type="STRING" id="341036.SAMN05660649_03181"/>
<dbReference type="PROSITE" id="PS51656">
    <property type="entry name" value="4FE4S"/>
    <property type="match status" value="1"/>
</dbReference>
<evidence type="ECO:0000313" key="6">
    <source>
        <dbReference type="EMBL" id="SFG93024.1"/>
    </source>
</evidence>
<sequence length="274" mass="30807">MSKLDNPLEVYKLLPKSNCRQCQVPTCMAFAAAVIKGQKRLDDCPHLKSDIIERCDVQTHKRETIEQQQEQLIEQLKKEIAKVDFSLSAERLGASLVGGKLKIKCLGRDFIVDAKGNVTSDCHVNPWITLPLLNYVLSSAGKNVSGTWVPFRELTNGMTWRPLYEQRCEKPLKQIADQHTDLFQDILVIFGGKPADNNSFASDISLVLYPLPKIPMLICYCKPEDDLESTLNVFFDATAEDNLNIESIYLLGAGLVVMFQKITFRHGHQALIAL</sequence>
<keyword evidence="4" id="KW-0411">Iron-sulfur</keyword>
<reference evidence="7" key="1">
    <citation type="submission" date="2016-10" db="EMBL/GenBank/DDBJ databases">
        <authorList>
            <person name="Varghese N."/>
            <person name="Submissions S."/>
        </authorList>
    </citation>
    <scope>NUCLEOTIDE SEQUENCE [LARGE SCALE GENOMIC DNA]</scope>
    <source>
        <strain evidence="7">DSM 17038</strain>
    </source>
</reference>
<dbReference type="InterPro" id="IPR024264">
    <property type="entry name" value="DUF3786"/>
</dbReference>
<evidence type="ECO:0000256" key="4">
    <source>
        <dbReference type="ARBA" id="ARBA00023014"/>
    </source>
</evidence>
<dbReference type="InterPro" id="IPR051069">
    <property type="entry name" value="ACDS_complex_subunit"/>
</dbReference>
<evidence type="ECO:0000259" key="5">
    <source>
        <dbReference type="PROSITE" id="PS51656"/>
    </source>
</evidence>
<dbReference type="EMBL" id="FOOX01000012">
    <property type="protein sequence ID" value="SFG93024.1"/>
    <property type="molecule type" value="Genomic_DNA"/>
</dbReference>
<dbReference type="InterPro" id="IPR011005">
    <property type="entry name" value="Dihydropteroate_synth-like_sf"/>
</dbReference>
<dbReference type="AlphaFoldDB" id="A0A1I2VUW4"/>
<dbReference type="Pfam" id="PF04060">
    <property type="entry name" value="FeS"/>
    <property type="match status" value="1"/>
</dbReference>
<dbReference type="Pfam" id="PF12654">
    <property type="entry name" value="DUF3786"/>
    <property type="match status" value="1"/>
</dbReference>
<dbReference type="OrthoDB" id="9793312at2"/>
<evidence type="ECO:0000313" key="7">
    <source>
        <dbReference type="Proteomes" id="UP000199337"/>
    </source>
</evidence>
<keyword evidence="7" id="KW-1185">Reference proteome</keyword>
<accession>A0A1I2VUW4</accession>
<feature type="domain" description="4Fe-4S" evidence="5">
    <location>
        <begin position="2"/>
        <end position="61"/>
    </location>
</feature>
<dbReference type="RefSeq" id="WP_092472363.1">
    <property type="nucleotide sequence ID" value="NZ_FOOX01000012.1"/>
</dbReference>
<name>A0A1I2VUW4_9FIRM</name>
<dbReference type="Gene3D" id="3.20.20.20">
    <property type="entry name" value="Dihydropteroate synthase-like"/>
    <property type="match status" value="1"/>
</dbReference>
<evidence type="ECO:0000256" key="2">
    <source>
        <dbReference type="ARBA" id="ARBA00022723"/>
    </source>
</evidence>
<protein>
    <submittedName>
        <fullName evidence="6">Putative Fe-S cluster</fullName>
    </submittedName>
</protein>
<proteinExistence type="predicted"/>
<evidence type="ECO:0000256" key="3">
    <source>
        <dbReference type="ARBA" id="ARBA00023004"/>
    </source>
</evidence>
<gene>
    <name evidence="6" type="ORF">SAMN05660649_03181</name>
</gene>
<keyword evidence="3" id="KW-0408">Iron</keyword>
<dbReference type="InterPro" id="IPR007202">
    <property type="entry name" value="4Fe-4S_dom"/>
</dbReference>
<evidence type="ECO:0000256" key="1">
    <source>
        <dbReference type="ARBA" id="ARBA00022485"/>
    </source>
</evidence>
<keyword evidence="1" id="KW-0004">4Fe-4S</keyword>